<dbReference type="Proteomes" id="UP000280960">
    <property type="component" value="Chromosome"/>
</dbReference>
<dbReference type="GO" id="GO:0006355">
    <property type="term" value="P:regulation of DNA-templated transcription"/>
    <property type="evidence" value="ECO:0007669"/>
    <property type="project" value="InterPro"/>
</dbReference>
<dbReference type="KEGG" id="bacg:D2962_10980"/>
<reference evidence="2 3" key="1">
    <citation type="submission" date="2018-10" db="EMBL/GenBank/DDBJ databases">
        <authorList>
            <person name="Zhang X."/>
        </authorList>
    </citation>
    <scope>NUCLEOTIDE SEQUENCE [LARGE SCALE GENOMIC DNA]</scope>
    <source>
        <strain evidence="2 3">SK-G1</strain>
    </source>
</reference>
<dbReference type="AlphaFoldDB" id="A0A3G2R6L9"/>
<name>A0A3G2R6L9_9FIRM</name>
<protein>
    <recommendedName>
        <fullName evidence="1">Antitoxin FitA-like ribbon-helix-helix domain-containing protein</fullName>
    </recommendedName>
</protein>
<organism evidence="2 3">
    <name type="scientific">Biomaibacter acetigenes</name>
    <dbReference type="NCBI Taxonomy" id="2316383"/>
    <lineage>
        <taxon>Bacteria</taxon>
        <taxon>Bacillati</taxon>
        <taxon>Bacillota</taxon>
        <taxon>Clostridia</taxon>
        <taxon>Thermosediminibacterales</taxon>
        <taxon>Tepidanaerobacteraceae</taxon>
        <taxon>Biomaibacter</taxon>
    </lineage>
</organism>
<dbReference type="InterPro" id="IPR010985">
    <property type="entry name" value="Ribbon_hlx_hlx"/>
</dbReference>
<dbReference type="Pfam" id="PF22513">
    <property type="entry name" value="FitA-like_RHH"/>
    <property type="match status" value="1"/>
</dbReference>
<proteinExistence type="predicted"/>
<dbReference type="RefSeq" id="WP_120765818.1">
    <property type="nucleotide sequence ID" value="NZ_CP033169.1"/>
</dbReference>
<keyword evidence="3" id="KW-1185">Reference proteome</keyword>
<gene>
    <name evidence="2" type="ORF">D2962_10980</name>
</gene>
<evidence type="ECO:0000259" key="1">
    <source>
        <dbReference type="Pfam" id="PF22513"/>
    </source>
</evidence>
<accession>A0A3G2R6L9</accession>
<evidence type="ECO:0000313" key="2">
    <source>
        <dbReference type="EMBL" id="AYO31056.1"/>
    </source>
</evidence>
<dbReference type="Gene3D" id="1.10.1220.10">
    <property type="entry name" value="Met repressor-like"/>
    <property type="match status" value="1"/>
</dbReference>
<evidence type="ECO:0000313" key="3">
    <source>
        <dbReference type="Proteomes" id="UP000280960"/>
    </source>
</evidence>
<sequence>MPDVLIRKVPEEILNKLKDRAKSKNTSLQKEILSVLEEAANYDINETVRVSENIRKKLSSEKFFSNSVDLIREDRER</sequence>
<dbReference type="InterPro" id="IPR053853">
    <property type="entry name" value="FitA-like_RHH"/>
</dbReference>
<feature type="domain" description="Antitoxin FitA-like ribbon-helix-helix" evidence="1">
    <location>
        <begin position="3"/>
        <end position="40"/>
    </location>
</feature>
<dbReference type="SUPFAM" id="SSF47598">
    <property type="entry name" value="Ribbon-helix-helix"/>
    <property type="match status" value="1"/>
</dbReference>
<dbReference type="InterPro" id="IPR013321">
    <property type="entry name" value="Arc_rbn_hlx_hlx"/>
</dbReference>
<dbReference type="EMBL" id="CP033169">
    <property type="protein sequence ID" value="AYO31056.1"/>
    <property type="molecule type" value="Genomic_DNA"/>
</dbReference>